<dbReference type="OrthoDB" id="2676339at2"/>
<name>A0A5R8Q855_9FIRM</name>
<evidence type="ECO:0000313" key="2">
    <source>
        <dbReference type="Proteomes" id="UP000306912"/>
    </source>
</evidence>
<dbReference type="EMBL" id="VBWP01000013">
    <property type="protein sequence ID" value="TLG71285.1"/>
    <property type="molecule type" value="Genomic_DNA"/>
</dbReference>
<gene>
    <name evidence="1" type="ORF">FEZ08_11080</name>
</gene>
<organism evidence="1 2">
    <name type="scientific">Culicoidibacter larvae</name>
    <dbReference type="NCBI Taxonomy" id="2579976"/>
    <lineage>
        <taxon>Bacteria</taxon>
        <taxon>Bacillati</taxon>
        <taxon>Bacillota</taxon>
        <taxon>Culicoidibacteria</taxon>
        <taxon>Culicoidibacterales</taxon>
        <taxon>Culicoidibacteraceae</taxon>
        <taxon>Culicoidibacter</taxon>
    </lineage>
</organism>
<accession>A0A5R8Q855</accession>
<evidence type="ECO:0000313" key="1">
    <source>
        <dbReference type="EMBL" id="TLG71285.1"/>
    </source>
</evidence>
<proteinExistence type="predicted"/>
<dbReference type="InParanoid" id="A0A5R8Q855"/>
<sequence length="285" mass="33517">MAAAGEVVRHVRWAKWPGAEMKGVKLMQRPISIGLTENDMRLFFAIDDFKYLDRVYIDGVIYAGHSKQYITNRLWKLVQNGYLDRIPKVGVLDWNYIITEQTIRVLDFLERGDEEEAFNRLVYSNEPQPQMQHQLELSYVIATIKKQFPDSIYINERMATFQYGIRKHEVIRPDGQVLIPIGNNCYISYWIELERATTGQKGNVFKIRRYNAFLQQSCFLEQYHYPGEVVEFCCLYIGARRVDIERLARYAASGRPQFTIEYMNMEDEILPLHFGASERRAQQCE</sequence>
<reference evidence="1 2" key="1">
    <citation type="submission" date="2019-05" db="EMBL/GenBank/DDBJ databases">
        <title>Culicoidintestinum kansasii gen. nov., sp. nov. from the gastrointestinal tract of the biting midge, Culicoides sonorensis.</title>
        <authorList>
            <person name="Neupane S."/>
            <person name="Ghosh A."/>
            <person name="Gunther S."/>
            <person name="Martin K."/>
            <person name="Zurek L."/>
        </authorList>
    </citation>
    <scope>NUCLEOTIDE SEQUENCE [LARGE SCALE GENOMIC DNA]</scope>
    <source>
        <strain evidence="1 2">CS-1</strain>
    </source>
</reference>
<dbReference type="Proteomes" id="UP000306912">
    <property type="component" value="Unassembled WGS sequence"/>
</dbReference>
<keyword evidence="2" id="KW-1185">Reference proteome</keyword>
<protein>
    <submittedName>
        <fullName evidence="1">Uncharacterized protein</fullName>
    </submittedName>
</protein>
<dbReference type="AlphaFoldDB" id="A0A5R8Q855"/>
<comment type="caution">
    <text evidence="1">The sequence shown here is derived from an EMBL/GenBank/DDBJ whole genome shotgun (WGS) entry which is preliminary data.</text>
</comment>